<dbReference type="Gene3D" id="2.40.50.140">
    <property type="entry name" value="Nucleic acid-binding proteins"/>
    <property type="match status" value="1"/>
</dbReference>
<organism evidence="1 2">
    <name type="scientific">Oryza sativa subsp. japonica</name>
    <name type="common">Rice</name>
    <dbReference type="NCBI Taxonomy" id="39947"/>
    <lineage>
        <taxon>Eukaryota</taxon>
        <taxon>Viridiplantae</taxon>
        <taxon>Streptophyta</taxon>
        <taxon>Embryophyta</taxon>
        <taxon>Tracheophyta</taxon>
        <taxon>Spermatophyta</taxon>
        <taxon>Magnoliopsida</taxon>
        <taxon>Liliopsida</taxon>
        <taxon>Poales</taxon>
        <taxon>Poaceae</taxon>
        <taxon>BOP clade</taxon>
        <taxon>Oryzoideae</taxon>
        <taxon>Oryzeae</taxon>
        <taxon>Oryzinae</taxon>
        <taxon>Oryza</taxon>
        <taxon>Oryza sativa</taxon>
    </lineage>
</organism>
<protein>
    <submittedName>
        <fullName evidence="1">Os01g0571700 protein</fullName>
    </submittedName>
</protein>
<feature type="non-terminal residue" evidence="1">
    <location>
        <position position="1"/>
    </location>
</feature>
<evidence type="ECO:0000313" key="1">
    <source>
        <dbReference type="EMBL" id="BAH91157.1"/>
    </source>
</evidence>
<dbReference type="InterPro" id="IPR012340">
    <property type="entry name" value="NA-bd_OB-fold"/>
</dbReference>
<dbReference type="KEGG" id="dosa:Os01g0571700"/>
<proteinExistence type="predicted"/>
<dbReference type="AlphaFoldDB" id="C7IWE1"/>
<dbReference type="EMBL" id="AP008207">
    <property type="protein sequence ID" value="BAH91157.1"/>
    <property type="molecule type" value="Genomic_DNA"/>
</dbReference>
<sequence length="104" mass="11292">AARLAPPPPPSALHHHLHHVGLVLTVSAPNPSGHQHRDPAAEAKLERLQPLQWPTRDELCDELGAGDAGRCVRLCGWVALHRAHAGLTFLILRPLWHGLGTDSQ</sequence>
<evidence type="ECO:0000313" key="2">
    <source>
        <dbReference type="Proteomes" id="UP000000763"/>
    </source>
</evidence>
<reference evidence="1 2" key="1">
    <citation type="journal article" date="2005" name="Nature">
        <title>The map-based sequence of the rice genome.</title>
        <authorList>
            <consortium name="International rice genome sequencing project (IRGSP)"/>
            <person name="Matsumoto T."/>
            <person name="Wu J."/>
            <person name="Kanamori H."/>
            <person name="Katayose Y."/>
            <person name="Fujisawa M."/>
            <person name="Namiki N."/>
            <person name="Mizuno H."/>
            <person name="Yamamoto K."/>
            <person name="Antonio B.A."/>
            <person name="Baba T."/>
            <person name="Sakata K."/>
            <person name="Nagamura Y."/>
            <person name="Aoki H."/>
            <person name="Arikawa K."/>
            <person name="Arita K."/>
            <person name="Bito T."/>
            <person name="Chiden Y."/>
            <person name="Fujitsuka N."/>
            <person name="Fukunaka R."/>
            <person name="Hamada M."/>
            <person name="Harada C."/>
            <person name="Hayashi A."/>
            <person name="Hijishita S."/>
            <person name="Honda M."/>
            <person name="Hosokawa S."/>
            <person name="Ichikawa Y."/>
            <person name="Idonuma A."/>
            <person name="Iijima M."/>
            <person name="Ikeda M."/>
            <person name="Ikeno M."/>
            <person name="Ito K."/>
            <person name="Ito S."/>
            <person name="Ito T."/>
            <person name="Ito Y."/>
            <person name="Ito Y."/>
            <person name="Iwabuchi A."/>
            <person name="Kamiya K."/>
            <person name="Karasawa W."/>
            <person name="Kurita K."/>
            <person name="Katagiri S."/>
            <person name="Kikuta A."/>
            <person name="Kobayashi H."/>
            <person name="Kobayashi N."/>
            <person name="Machita K."/>
            <person name="Maehara T."/>
            <person name="Masukawa M."/>
            <person name="Mizubayashi T."/>
            <person name="Mukai Y."/>
            <person name="Nagasaki H."/>
            <person name="Nagata Y."/>
            <person name="Naito S."/>
            <person name="Nakashima M."/>
            <person name="Nakama Y."/>
            <person name="Nakamichi Y."/>
            <person name="Nakamura M."/>
            <person name="Meguro A."/>
            <person name="Negishi M."/>
            <person name="Ohta I."/>
            <person name="Ohta T."/>
            <person name="Okamoto M."/>
            <person name="Ono N."/>
            <person name="Saji S."/>
            <person name="Sakaguchi M."/>
            <person name="Sakai K."/>
            <person name="Shibata M."/>
            <person name="Shimokawa T."/>
            <person name="Song J."/>
            <person name="Takazaki Y."/>
            <person name="Terasawa K."/>
            <person name="Tsugane M."/>
            <person name="Tsuji K."/>
            <person name="Ueda S."/>
            <person name="Waki K."/>
            <person name="Yamagata H."/>
            <person name="Yamamoto M."/>
            <person name="Yamamoto S."/>
            <person name="Yamane H."/>
            <person name="Yoshiki S."/>
            <person name="Yoshihara R."/>
            <person name="Yukawa K."/>
            <person name="Zhong H."/>
            <person name="Yano M."/>
            <person name="Yuan Q."/>
            <person name="Ouyang S."/>
            <person name="Liu J."/>
            <person name="Jones K.M."/>
            <person name="Gansberger K."/>
            <person name="Moffat K."/>
            <person name="Hill J."/>
            <person name="Bera J."/>
            <person name="Fadrosh D."/>
            <person name="Jin S."/>
            <person name="Johri S."/>
            <person name="Kim M."/>
            <person name="Overton L."/>
            <person name="Reardon M."/>
            <person name="Tsitrin T."/>
            <person name="Vuong H."/>
            <person name="Weaver B."/>
            <person name="Ciecko A."/>
            <person name="Tallon L."/>
            <person name="Jackson J."/>
            <person name="Pai G."/>
            <person name="Aken S.V."/>
            <person name="Utterback T."/>
            <person name="Reidmuller S."/>
            <person name="Feldblyum T."/>
            <person name="Hsiao J."/>
            <person name="Zismann V."/>
            <person name="Iobst S."/>
            <person name="de Vazeille A.R."/>
            <person name="Buell C.R."/>
            <person name="Ying K."/>
            <person name="Li Y."/>
            <person name="Lu T."/>
            <person name="Huang Y."/>
            <person name="Zhao Q."/>
            <person name="Feng Q."/>
            <person name="Zhang L."/>
            <person name="Zhu J."/>
            <person name="Weng Q."/>
            <person name="Mu J."/>
            <person name="Lu Y."/>
            <person name="Fan D."/>
            <person name="Liu Y."/>
            <person name="Guan J."/>
            <person name="Zhang Y."/>
            <person name="Yu S."/>
            <person name="Liu X."/>
            <person name="Zhang Y."/>
            <person name="Hong G."/>
            <person name="Han B."/>
            <person name="Choisne N."/>
            <person name="Demange N."/>
            <person name="Orjeda G."/>
            <person name="Samain S."/>
            <person name="Cattolico L."/>
            <person name="Pelletier E."/>
            <person name="Couloux A."/>
            <person name="Segurens B."/>
            <person name="Wincker P."/>
            <person name="D'Hont A."/>
            <person name="Scarpelli C."/>
            <person name="Weissenbach J."/>
            <person name="Salanoubat M."/>
            <person name="Quetier F."/>
            <person name="Yu Y."/>
            <person name="Kim H.R."/>
            <person name="Rambo T."/>
            <person name="Currie J."/>
            <person name="Collura K."/>
            <person name="Luo M."/>
            <person name="Yang T."/>
            <person name="Ammiraju J.S.S."/>
            <person name="Engler F."/>
            <person name="Soderlund C."/>
            <person name="Wing R.A."/>
            <person name="Palmer L.E."/>
            <person name="de la Bastide M."/>
            <person name="Spiegel L."/>
            <person name="Nascimento L."/>
            <person name="Zutavern T."/>
            <person name="O'Shaughnessy A."/>
            <person name="Dike S."/>
            <person name="Dedhia N."/>
            <person name="Preston R."/>
            <person name="Balija V."/>
            <person name="McCombie W.R."/>
            <person name="Chow T."/>
            <person name="Chen H."/>
            <person name="Chung M."/>
            <person name="Chen C."/>
            <person name="Shaw J."/>
            <person name="Wu H."/>
            <person name="Hsiao K."/>
            <person name="Chao Y."/>
            <person name="Chu M."/>
            <person name="Cheng C."/>
            <person name="Hour A."/>
            <person name="Lee P."/>
            <person name="Lin S."/>
            <person name="Lin Y."/>
            <person name="Liou J."/>
            <person name="Liu S."/>
            <person name="Hsing Y."/>
            <person name="Raghuvanshi S."/>
            <person name="Mohanty A."/>
            <person name="Bharti A.K."/>
            <person name="Gaur A."/>
            <person name="Gupta V."/>
            <person name="Kumar D."/>
            <person name="Ravi V."/>
            <person name="Vij S."/>
            <person name="Kapur A."/>
            <person name="Khurana P."/>
            <person name="Khurana P."/>
            <person name="Khurana J.P."/>
            <person name="Tyagi A.K."/>
            <person name="Gaikwad K."/>
            <person name="Singh A."/>
            <person name="Dalal V."/>
            <person name="Srivastava S."/>
            <person name="Dixit A."/>
            <person name="Pal A.K."/>
            <person name="Ghazi I.A."/>
            <person name="Yadav M."/>
            <person name="Pandit A."/>
            <person name="Bhargava A."/>
            <person name="Sureshbabu K."/>
            <person name="Batra K."/>
            <person name="Sharma T.R."/>
            <person name="Mohapatra T."/>
            <person name="Singh N.K."/>
            <person name="Messing J."/>
            <person name="Nelson A.B."/>
            <person name="Fuks G."/>
            <person name="Kavchok S."/>
            <person name="Keizer G."/>
            <person name="Linton E."/>
            <person name="Llaca V."/>
            <person name="Song R."/>
            <person name="Tanyolac B."/>
            <person name="Young S."/>
            <person name="Ho-Il K."/>
            <person name="Hahn J.H."/>
            <person name="Sangsakoo G."/>
            <person name="Vanavichit A."/>
            <person name="de Mattos Luiz.A.T."/>
            <person name="Zimmer P.D."/>
            <person name="Malone G."/>
            <person name="Dellagostin O."/>
            <person name="de Oliveira A.C."/>
            <person name="Bevan M."/>
            <person name="Bancroft I."/>
            <person name="Minx P."/>
            <person name="Cordum H."/>
            <person name="Wilson R."/>
            <person name="Cheng Z."/>
            <person name="Jin W."/>
            <person name="Jiang J."/>
            <person name="Leong S.A."/>
            <person name="Iwama H."/>
            <person name="Gojobori T."/>
            <person name="Itoh T."/>
            <person name="Niimura Y."/>
            <person name="Fujii Y."/>
            <person name="Habara T."/>
            <person name="Sakai H."/>
            <person name="Sato Y."/>
            <person name="Wilson G."/>
            <person name="Kumar K."/>
            <person name="McCouch S."/>
            <person name="Juretic N."/>
            <person name="Hoen D."/>
            <person name="Wright S."/>
            <person name="Bruskiewich R."/>
            <person name="Bureau T."/>
            <person name="Miyao A."/>
            <person name="Hirochika H."/>
            <person name="Nishikawa T."/>
            <person name="Kadowaki K."/>
            <person name="Sugiura M."/>
            <person name="Burr B."/>
            <person name="Sasaki T."/>
        </authorList>
    </citation>
    <scope>NUCLEOTIDE SEQUENCE [LARGE SCALE GENOMIC DNA]</scope>
    <source>
        <strain evidence="2">cv. Nipponbare</strain>
    </source>
</reference>
<dbReference type="Proteomes" id="UP000000763">
    <property type="component" value="Chromosome 1"/>
</dbReference>
<gene>
    <name evidence="1" type="ordered locus">Os01g0571700</name>
</gene>
<accession>C7IWE1</accession>
<reference evidence="2" key="2">
    <citation type="journal article" date="2008" name="Nucleic Acids Res.">
        <title>The rice annotation project database (RAP-DB): 2008 update.</title>
        <authorList>
            <consortium name="The rice annotation project (RAP)"/>
        </authorList>
    </citation>
    <scope>GENOME REANNOTATION</scope>
    <source>
        <strain evidence="2">cv. Nipponbare</strain>
    </source>
</reference>
<name>C7IWE1_ORYSJ</name>
<dbReference type="SUPFAM" id="SSF50249">
    <property type="entry name" value="Nucleic acid-binding proteins"/>
    <property type="match status" value="1"/>
</dbReference>